<dbReference type="AlphaFoldDB" id="A0A7J5BBM2"/>
<accession>A0A7J5BBM2</accession>
<dbReference type="OrthoDB" id="5119641at2"/>
<dbReference type="RefSeq" id="WP_158051929.1">
    <property type="nucleotide sequence ID" value="NZ_WBKB01000003.1"/>
</dbReference>
<sequence>MRRWNDTCQRLLHRLLRQILRHLQQERGSASLEFLGIGILLLIPIAYGMLTLLQLEQAMFAVELAARNGARSLVADALPNLQGSLAAEQIAWALKDQGLDPNAASITMTCAPTPDCAVLGETLTLTVGVDVTLPFLPGGSLEIPVESSATFPRGRFEGVQ</sequence>
<dbReference type="EMBL" id="WBKB01000003">
    <property type="protein sequence ID" value="KAB1643514.1"/>
    <property type="molecule type" value="Genomic_DNA"/>
</dbReference>
<keyword evidence="1" id="KW-0472">Membrane</keyword>
<name>A0A7J5BBM2_9MICO</name>
<comment type="caution">
    <text evidence="2">The sequence shown here is derived from an EMBL/GenBank/DDBJ whole genome shotgun (WGS) entry which is preliminary data.</text>
</comment>
<evidence type="ECO:0000256" key="1">
    <source>
        <dbReference type="SAM" id="Phobius"/>
    </source>
</evidence>
<keyword evidence="3" id="KW-1185">Reference proteome</keyword>
<keyword evidence="1" id="KW-0812">Transmembrane</keyword>
<dbReference type="Proteomes" id="UP000433493">
    <property type="component" value="Unassembled WGS sequence"/>
</dbReference>
<organism evidence="2 3">
    <name type="scientific">Gulosibacter chungangensis</name>
    <dbReference type="NCBI Taxonomy" id="979746"/>
    <lineage>
        <taxon>Bacteria</taxon>
        <taxon>Bacillati</taxon>
        <taxon>Actinomycetota</taxon>
        <taxon>Actinomycetes</taxon>
        <taxon>Micrococcales</taxon>
        <taxon>Microbacteriaceae</taxon>
        <taxon>Gulosibacter</taxon>
    </lineage>
</organism>
<keyword evidence="1" id="KW-1133">Transmembrane helix</keyword>
<gene>
    <name evidence="2" type="ORF">F8O05_06410</name>
</gene>
<protein>
    <submittedName>
        <fullName evidence="2">Pilus assembly protein</fullName>
    </submittedName>
</protein>
<evidence type="ECO:0000313" key="3">
    <source>
        <dbReference type="Proteomes" id="UP000433493"/>
    </source>
</evidence>
<evidence type="ECO:0000313" key="2">
    <source>
        <dbReference type="EMBL" id="KAB1643514.1"/>
    </source>
</evidence>
<feature type="transmembrane region" description="Helical" evidence="1">
    <location>
        <begin position="30"/>
        <end position="50"/>
    </location>
</feature>
<reference evidence="2 3" key="1">
    <citation type="submission" date="2019-09" db="EMBL/GenBank/DDBJ databases">
        <title>Phylogeny of genus Pseudoclavibacter and closely related genus.</title>
        <authorList>
            <person name="Li Y."/>
        </authorList>
    </citation>
    <scope>NUCLEOTIDE SEQUENCE [LARGE SCALE GENOMIC DNA]</scope>
    <source>
        <strain evidence="2 3">KCTC 13959</strain>
    </source>
</reference>
<proteinExistence type="predicted"/>